<evidence type="ECO:0000313" key="4">
    <source>
        <dbReference type="Proteomes" id="UP000262583"/>
    </source>
</evidence>
<reference evidence="3 4" key="1">
    <citation type="submission" date="2018-05" db="EMBL/GenBank/DDBJ databases">
        <title>A metagenomic window into the 2 km-deep terrestrial subsurface aquifer revealed taxonomically and functionally diverse microbial community comprising novel uncultured bacterial lineages.</title>
        <authorList>
            <person name="Kadnikov V.V."/>
            <person name="Mardanov A.V."/>
            <person name="Beletsky A.V."/>
            <person name="Banks D."/>
            <person name="Pimenov N.V."/>
            <person name="Frank Y.A."/>
            <person name="Karnachuk O.V."/>
            <person name="Ravin N.V."/>
        </authorList>
    </citation>
    <scope>NUCLEOTIDE SEQUENCE [LARGE SCALE GENOMIC DNA]</scope>
    <source>
        <strain evidence="3">BY</strain>
    </source>
</reference>
<feature type="coiled-coil region" evidence="1">
    <location>
        <begin position="141"/>
        <end position="205"/>
    </location>
</feature>
<organism evidence="3 4">
    <name type="scientific">Sumerlaea chitinivorans</name>
    <dbReference type="NCBI Taxonomy" id="2250252"/>
    <lineage>
        <taxon>Bacteria</taxon>
        <taxon>Candidatus Sumerlaeota</taxon>
        <taxon>Candidatus Sumerlaeia</taxon>
        <taxon>Candidatus Sumerlaeales</taxon>
        <taxon>Candidatus Sumerlaeaceae</taxon>
        <taxon>Candidatus Sumerlaea</taxon>
    </lineage>
</organism>
<feature type="coiled-coil region" evidence="1">
    <location>
        <begin position="731"/>
        <end position="774"/>
    </location>
</feature>
<keyword evidence="1" id="KW-0175">Coiled coil</keyword>
<evidence type="ECO:0000313" key="3">
    <source>
        <dbReference type="EMBL" id="AXA34849.1"/>
    </source>
</evidence>
<accession>A0A2Z4Y1L2</accession>
<gene>
    <name evidence="3" type="ORF">BRCON_0072</name>
</gene>
<proteinExistence type="predicted"/>
<feature type="region of interest" description="Disordered" evidence="2">
    <location>
        <begin position="637"/>
        <end position="679"/>
    </location>
</feature>
<feature type="coiled-coil region" evidence="1">
    <location>
        <begin position="526"/>
        <end position="587"/>
    </location>
</feature>
<sequence length="1190" mass="132106">MMGRTDDVVNTLGNCGRKIGVWLAVSALILSLSGCAKQRAELSIKKAKANIEQAREWKADTFDESKGALKAAEDALKAAEQSLAGGQASAALASAGDAVKQSKQAIDSARTRYADRIREEARKAVQVARINDGDKENPELFKKAEASLQVAEEKYNKQKYEDCITASKQTIDAVDQLLAHLKNTAVNKLDELKGLVKELEKQEAEKYQPQAIVKAKENVENIEKKINVDRDYKQAIILAGSAITAAQDGIVETKKSKANLEMRNIESKIAEARADEAAIYTPDRLAAAETAYQELMANYLNNQFDTVLNLVPQLKQQVEELVTVTRIEATKDKIATVEKSIKTLKDEDVQVHLPGRVEVMEKLLEEARSYFNNNDFDTAKEKASEGLIENDRIIVAFDNLTQKTIEDAEFAVGTARQTLEKVESFFVTKPLPNVADQRIEVRRQAETTNLNAQRDSANRLLRDAKEDRSRRQFKNAIGRARQAQQIADAVTNRTFRIVAEHALLAIQDEVSELERQGARQYASRPLSQVQALVEETQRLLNEDKNRQAAEVTAKARAYVESVKQLLAQRAIEEKKRTEELLRRIEGTAPAPGIITVKHESPGGGSGNNKEAMAEMAADELHPTPLVVAQAPAGAAIGTRPEPVASDAGRNVEPATGSGPFEVGTPAASQVGGDSPDALSSENSAEAIRQRVESMLADEQRLFDIRKYQPNAIRQAREKLQESANALVAQEYLKALQAAEEAQRILLKAEQNAARAATKENLDAAADKINLAEAAGAIMFAPAQLTEAIRLYHQAEKLLARGEYLKARDVSAQALTAAEDARLYNVNKARDLASLSTRYGGWKASHPYLVEAEQKAAVAEELLDNPQTAAEGQELAKEAVKMAQMALDHARDYTFQERLDNIYRALNQALRAGANYFNVEEVKRLIAEINAARSEYCTRNFDAVEMRLKDIEAGLARVIETTPLVLEQNLKDNTARLNALIEAGAEDYMAQEVDDVKTLMNRSVVDFRKRDYASSYTNLKEAIALTNRIEERLQEQVYFDSVTELFAQLDKAFHDFEGVISYNPTFLKKLVTTPHGRPAAINLTAGRATPNDFKDTVKDIYLRAIHLKPPKTQQATHEQIVLAIKYAYTAAENFQKLYLLDQVSNQDAYEIIDTAYEQIRKARELRAEVQLKLIDPQARTKVVRAEKIVNF</sequence>
<dbReference type="AlphaFoldDB" id="A0A2Z4Y1L2"/>
<dbReference type="KEGG" id="schv:BRCON_0072"/>
<dbReference type="Proteomes" id="UP000262583">
    <property type="component" value="Chromosome"/>
</dbReference>
<dbReference type="EMBL" id="CP030759">
    <property type="protein sequence ID" value="AXA34849.1"/>
    <property type="molecule type" value="Genomic_DNA"/>
</dbReference>
<protein>
    <submittedName>
        <fullName evidence="3">Uncharacterized protein</fullName>
    </submittedName>
</protein>
<evidence type="ECO:0000256" key="1">
    <source>
        <dbReference type="SAM" id="Coils"/>
    </source>
</evidence>
<evidence type="ECO:0000256" key="2">
    <source>
        <dbReference type="SAM" id="MobiDB-lite"/>
    </source>
</evidence>
<feature type="coiled-coil region" evidence="1">
    <location>
        <begin position="37"/>
        <end position="89"/>
    </location>
</feature>
<dbReference type="PROSITE" id="PS51257">
    <property type="entry name" value="PROKAR_LIPOPROTEIN"/>
    <property type="match status" value="1"/>
</dbReference>
<name>A0A2Z4Y1L2_SUMC1</name>